<dbReference type="EMBL" id="JASSZA010000009">
    <property type="protein sequence ID" value="KAK2101261.1"/>
    <property type="molecule type" value="Genomic_DNA"/>
</dbReference>
<proteinExistence type="predicted"/>
<feature type="compositionally biased region" description="Low complexity" evidence="1">
    <location>
        <begin position="14"/>
        <end position="27"/>
    </location>
</feature>
<organism evidence="3 4">
    <name type="scientific">Saguinus oedipus</name>
    <name type="common">Cotton-top tamarin</name>
    <name type="synonym">Oedipomidas oedipus</name>
    <dbReference type="NCBI Taxonomy" id="9490"/>
    <lineage>
        <taxon>Eukaryota</taxon>
        <taxon>Metazoa</taxon>
        <taxon>Chordata</taxon>
        <taxon>Craniata</taxon>
        <taxon>Vertebrata</taxon>
        <taxon>Euteleostomi</taxon>
        <taxon>Mammalia</taxon>
        <taxon>Eutheria</taxon>
        <taxon>Euarchontoglires</taxon>
        <taxon>Primates</taxon>
        <taxon>Haplorrhini</taxon>
        <taxon>Platyrrhini</taxon>
        <taxon>Cebidae</taxon>
        <taxon>Callitrichinae</taxon>
        <taxon>Saguinus</taxon>
    </lineage>
</organism>
<comment type="caution">
    <text evidence="3">The sequence shown here is derived from an EMBL/GenBank/DDBJ whole genome shotgun (WGS) entry which is preliminary data.</text>
</comment>
<protein>
    <submittedName>
        <fullName evidence="3">Uncharacterized protein</fullName>
    </submittedName>
</protein>
<accession>A0ABQ9UVY2</accession>
<feature type="region of interest" description="Disordered" evidence="1">
    <location>
        <begin position="178"/>
        <end position="197"/>
    </location>
</feature>
<evidence type="ECO:0000313" key="4">
    <source>
        <dbReference type="Proteomes" id="UP001266305"/>
    </source>
</evidence>
<feature type="transmembrane region" description="Helical" evidence="2">
    <location>
        <begin position="245"/>
        <end position="265"/>
    </location>
</feature>
<keyword evidence="2" id="KW-0812">Transmembrane</keyword>
<feature type="region of interest" description="Disordered" evidence="1">
    <location>
        <begin position="11"/>
        <end position="42"/>
    </location>
</feature>
<sequence length="314" mass="33442">MGSQTLIPVSFFQGESGSPGENGSPGPMVSMDTVQEGLDPSDDHMAAKSPLCAKLIFSAVDFTVPVVCQVKEDGLALLVPRCPGKVEQVSINSQGSMRAAAVSDVTVVPGATMVSQALQGLRVPSVLLVVLASPVLLEPRFVPCCAVRNFWVLRSCAFPVTFAHCSLLRSSSHHPTHCPSIQAGQKARHSQPHLEGKVKPAPPVPVVLKVLKVLVVNPVLLGPLGLLVPLVTLEQMEFLEPKDRLVLLALLVLLASLGHGVLLALKVQLVLWARKVRRAPLAPREPLDPLVKKAREVPVESLVALGPSVPLEKE</sequence>
<evidence type="ECO:0000256" key="1">
    <source>
        <dbReference type="SAM" id="MobiDB-lite"/>
    </source>
</evidence>
<keyword evidence="2" id="KW-1133">Transmembrane helix</keyword>
<name>A0ABQ9UVY2_SAGOE</name>
<gene>
    <name evidence="3" type="ORF">P7K49_018927</name>
</gene>
<evidence type="ECO:0000313" key="3">
    <source>
        <dbReference type="EMBL" id="KAK2101261.1"/>
    </source>
</evidence>
<reference evidence="3 4" key="1">
    <citation type="submission" date="2023-05" db="EMBL/GenBank/DDBJ databases">
        <title>B98-5 Cell Line De Novo Hybrid Assembly: An Optical Mapping Approach.</title>
        <authorList>
            <person name="Kananen K."/>
            <person name="Auerbach J.A."/>
            <person name="Kautto E."/>
            <person name="Blachly J.S."/>
        </authorList>
    </citation>
    <scope>NUCLEOTIDE SEQUENCE [LARGE SCALE GENOMIC DNA]</scope>
    <source>
        <strain evidence="3">B95-8</strain>
        <tissue evidence="3">Cell line</tissue>
    </source>
</reference>
<keyword evidence="4" id="KW-1185">Reference proteome</keyword>
<evidence type="ECO:0000256" key="2">
    <source>
        <dbReference type="SAM" id="Phobius"/>
    </source>
</evidence>
<keyword evidence="2" id="KW-0472">Membrane</keyword>
<dbReference type="Proteomes" id="UP001266305">
    <property type="component" value="Unassembled WGS sequence"/>
</dbReference>